<dbReference type="RefSeq" id="WP_073613857.1">
    <property type="nucleotide sequence ID" value="NZ_FRFE01000011.1"/>
</dbReference>
<dbReference type="STRING" id="1121416.SAMN02745220_02570"/>
<dbReference type="EMBL" id="FRFE01000011">
    <property type="protein sequence ID" value="SHO48970.1"/>
    <property type="molecule type" value="Genomic_DNA"/>
</dbReference>
<evidence type="ECO:0000313" key="1">
    <source>
        <dbReference type="EMBL" id="SHO48970.1"/>
    </source>
</evidence>
<sequence>MINRAAVIVRLKKPFINWINTVDPYDKRSSVTLEEANEDRTVYLIDDAEAEHVDEWVDLNFMQLFECELEDWYQDESLWPEKIDKDLFDAWCEIECHTVVIDTVGGEMSESDI</sequence>
<keyword evidence="2" id="KW-1185">Reference proteome</keyword>
<reference evidence="1 2" key="1">
    <citation type="submission" date="2016-12" db="EMBL/GenBank/DDBJ databases">
        <authorList>
            <person name="Song W.-J."/>
            <person name="Kurnit D.M."/>
        </authorList>
    </citation>
    <scope>NUCLEOTIDE SEQUENCE [LARGE SCALE GENOMIC DNA]</scope>
    <source>
        <strain evidence="1 2">DSM 18488</strain>
    </source>
</reference>
<dbReference type="AlphaFoldDB" id="A0A1M7Y8M2"/>
<dbReference type="Proteomes" id="UP000184603">
    <property type="component" value="Unassembled WGS sequence"/>
</dbReference>
<dbReference type="OrthoDB" id="5431733at2"/>
<organism evidence="1 2">
    <name type="scientific">Desulfopila aestuarii DSM 18488</name>
    <dbReference type="NCBI Taxonomy" id="1121416"/>
    <lineage>
        <taxon>Bacteria</taxon>
        <taxon>Pseudomonadati</taxon>
        <taxon>Thermodesulfobacteriota</taxon>
        <taxon>Desulfobulbia</taxon>
        <taxon>Desulfobulbales</taxon>
        <taxon>Desulfocapsaceae</taxon>
        <taxon>Desulfopila</taxon>
    </lineage>
</organism>
<evidence type="ECO:0000313" key="2">
    <source>
        <dbReference type="Proteomes" id="UP000184603"/>
    </source>
</evidence>
<protein>
    <submittedName>
        <fullName evidence="1">Uncharacterized protein</fullName>
    </submittedName>
</protein>
<gene>
    <name evidence="1" type="ORF">SAMN02745220_02570</name>
</gene>
<proteinExistence type="predicted"/>
<accession>A0A1M7Y8M2</accession>
<name>A0A1M7Y8M2_9BACT</name>